<accession>A0A8J3CZD7</accession>
<keyword evidence="1" id="KW-1133">Transmembrane helix</keyword>
<feature type="transmembrane region" description="Helical" evidence="1">
    <location>
        <begin position="46"/>
        <end position="64"/>
    </location>
</feature>
<feature type="transmembrane region" description="Helical" evidence="1">
    <location>
        <begin position="136"/>
        <end position="156"/>
    </location>
</feature>
<proteinExistence type="predicted"/>
<reference evidence="2" key="1">
    <citation type="journal article" date="2014" name="Int. J. Syst. Evol. Microbiol.">
        <title>Complete genome sequence of Corynebacterium casei LMG S-19264T (=DSM 44701T), isolated from a smear-ripened cheese.</title>
        <authorList>
            <consortium name="US DOE Joint Genome Institute (JGI-PGF)"/>
            <person name="Walter F."/>
            <person name="Albersmeier A."/>
            <person name="Kalinowski J."/>
            <person name="Ruckert C."/>
        </authorList>
    </citation>
    <scope>NUCLEOTIDE SEQUENCE</scope>
    <source>
        <strain evidence="2">KCTC 23224</strain>
    </source>
</reference>
<keyword evidence="1" id="KW-0472">Membrane</keyword>
<feature type="transmembrane region" description="Helical" evidence="1">
    <location>
        <begin position="229"/>
        <end position="251"/>
    </location>
</feature>
<feature type="transmembrane region" description="Helical" evidence="1">
    <location>
        <begin position="13"/>
        <end position="34"/>
    </location>
</feature>
<keyword evidence="3" id="KW-1185">Reference proteome</keyword>
<feature type="transmembrane region" description="Helical" evidence="1">
    <location>
        <begin position="162"/>
        <end position="182"/>
    </location>
</feature>
<feature type="transmembrane region" description="Helical" evidence="1">
    <location>
        <begin position="194"/>
        <end position="217"/>
    </location>
</feature>
<gene>
    <name evidence="2" type="ORF">GCM10008106_31890</name>
</gene>
<protein>
    <submittedName>
        <fullName evidence="2">Membrane protein</fullName>
    </submittedName>
</protein>
<evidence type="ECO:0000313" key="3">
    <source>
        <dbReference type="Proteomes" id="UP000642809"/>
    </source>
</evidence>
<dbReference type="EMBL" id="BMYF01000022">
    <property type="protein sequence ID" value="GHB48673.1"/>
    <property type="molecule type" value="Genomic_DNA"/>
</dbReference>
<evidence type="ECO:0000256" key="1">
    <source>
        <dbReference type="SAM" id="Phobius"/>
    </source>
</evidence>
<dbReference type="Pfam" id="PF07556">
    <property type="entry name" value="DUF1538"/>
    <property type="match status" value="1"/>
</dbReference>
<sequence length="259" mass="27929">MGVFDFSVNFFEVLWTTLLDVTPVVSLFAIFQYLILRRPLEDFRKVLAGLVMVIIGLTFFLIGLEKALFPLGEMMAVQLSEQEFMTRFGVNLDSWTAFYWVYIFAACIGFATTIAEPSLIAVAIKANSASGGTISTWGLRIVVAIGVALALTLGTIRIVIGIPLYIFIIIGYIIVMIQTIFAPKSIIALAYDSGGVTTSTVTVPIVAALGIGLASVVPGRNPAIDGFGLIAFASLFPIIAVLAYAQLLLFVQSLKTKKT</sequence>
<reference evidence="2" key="2">
    <citation type="submission" date="2020-09" db="EMBL/GenBank/DDBJ databases">
        <authorList>
            <person name="Sun Q."/>
            <person name="Kim S."/>
        </authorList>
    </citation>
    <scope>NUCLEOTIDE SEQUENCE</scope>
    <source>
        <strain evidence="2">KCTC 23224</strain>
    </source>
</reference>
<name>A0A8J3CZD7_9BACT</name>
<keyword evidence="1" id="KW-0812">Transmembrane</keyword>
<dbReference type="InterPro" id="IPR011435">
    <property type="entry name" value="UmpAB"/>
</dbReference>
<organism evidence="2 3">
    <name type="scientific">Mongoliitalea lutea</name>
    <dbReference type="NCBI Taxonomy" id="849756"/>
    <lineage>
        <taxon>Bacteria</taxon>
        <taxon>Pseudomonadati</taxon>
        <taxon>Bacteroidota</taxon>
        <taxon>Cytophagia</taxon>
        <taxon>Cytophagales</taxon>
        <taxon>Cyclobacteriaceae</taxon>
        <taxon>Mongoliitalea</taxon>
    </lineage>
</organism>
<evidence type="ECO:0000313" key="2">
    <source>
        <dbReference type="EMBL" id="GHB48673.1"/>
    </source>
</evidence>
<dbReference type="Proteomes" id="UP000642809">
    <property type="component" value="Unassembled WGS sequence"/>
</dbReference>
<dbReference type="RefSeq" id="WP_189585001.1">
    <property type="nucleotide sequence ID" value="NZ_BMYF01000022.1"/>
</dbReference>
<dbReference type="AlphaFoldDB" id="A0A8J3CZD7"/>
<comment type="caution">
    <text evidence="2">The sequence shown here is derived from an EMBL/GenBank/DDBJ whole genome shotgun (WGS) entry which is preliminary data.</text>
</comment>
<feature type="transmembrane region" description="Helical" evidence="1">
    <location>
        <begin position="97"/>
        <end position="124"/>
    </location>
</feature>